<feature type="transmembrane region" description="Helical" evidence="1">
    <location>
        <begin position="273"/>
        <end position="289"/>
    </location>
</feature>
<evidence type="ECO:0000313" key="4">
    <source>
        <dbReference type="Proteomes" id="UP000092420"/>
    </source>
</evidence>
<accession>A0A150JKF2</accession>
<feature type="transmembrane region" description="Helical" evidence="1">
    <location>
        <begin position="207"/>
        <end position="229"/>
    </location>
</feature>
<dbReference type="AlphaFoldDB" id="A0A150JNN8"/>
<reference evidence="3 4" key="1">
    <citation type="journal article" date="2016" name="ISME J.">
        <title>Chasing the elusive Euryarchaeota class WSA2: genomes reveal a uniquely fastidious methyl-reducing methanogen.</title>
        <authorList>
            <person name="Nobu M.K."/>
            <person name="Narihiro T."/>
            <person name="Kuroda K."/>
            <person name="Mei R."/>
            <person name="Liu W.T."/>
        </authorList>
    </citation>
    <scope>NUCLEOTIDE SEQUENCE [LARGE SCALE GENOMIC DNA]</scope>
    <source>
        <strain evidence="2">ADurb1013_Bin02101</strain>
        <strain evidence="3">ADurb1213_Bin02801</strain>
    </source>
</reference>
<dbReference type="Proteomes" id="UP000092420">
    <property type="component" value="Unassembled WGS sequence"/>
</dbReference>
<feature type="transmembrane region" description="Helical" evidence="1">
    <location>
        <begin position="131"/>
        <end position="148"/>
    </location>
</feature>
<evidence type="ECO:0008006" key="5">
    <source>
        <dbReference type="Google" id="ProtNLM"/>
    </source>
</evidence>
<comment type="caution">
    <text evidence="3">The sequence shown here is derived from an EMBL/GenBank/DDBJ whole genome shotgun (WGS) entry which is preliminary data.</text>
</comment>
<dbReference type="EMBL" id="LNJB01000001">
    <property type="protein sequence ID" value="KYC55530.1"/>
    <property type="molecule type" value="Genomic_DNA"/>
</dbReference>
<feature type="transmembrane region" description="Helical" evidence="1">
    <location>
        <begin position="295"/>
        <end position="312"/>
    </location>
</feature>
<sequence>MKALDEIFLFLEKEFSSSIINRSSIKFFSILNNFPDSFFEIDTFDNYLKNSFFLKFSPLVVVVSIILFFSFSDHPLSIIGTLTFILGTTSFYIGTLVEIPKVRKINKKYFMPLVGIFSILFILSLVKIESFGVYVKLSLIPIILIGLNERQSKDFFVSLLMINIVILVKGYWALSFPFIFFSLAYLFLTYNGRFIKYLEDNTYNLVFLLLSLGFIFYILDIAIAGGIPLFEVQARNSLDPLFTAVSHLFPMGSILLISYVGLVNKYSYKKARFISIFFTIVSLILMAFLGYRTQVIFVLLGALICGSMVGIWKKSELILLGAVSIGSLFVLTIARDTILGVNLSLIESLKTRISLTTDVMDILANMGGVFGLTNGAVHIATHPFLARLMPGVAYSPRRMMAVLVGEKSISVTSSIFGPLSIDFGLIGAIISMAFLGFFLSNLYKIADKTKGERKIIPVGLYSMVLSYTIIGIETGIVDLEVLLLFIISLAYILFIINRKII</sequence>
<keyword evidence="1" id="KW-0812">Transmembrane</keyword>
<protein>
    <recommendedName>
        <fullName evidence="5">O-Antigen ligase</fullName>
    </recommendedName>
</protein>
<feature type="transmembrane region" description="Helical" evidence="1">
    <location>
        <begin position="455"/>
        <end position="473"/>
    </location>
</feature>
<organism evidence="3">
    <name type="scientific">Candidatus Methanofastidiosum methylothiophilum</name>
    <dbReference type="NCBI Taxonomy" id="1705564"/>
    <lineage>
        <taxon>Archaea</taxon>
        <taxon>Methanobacteriati</taxon>
        <taxon>Methanobacteriota</taxon>
        <taxon>Stenosarchaea group</taxon>
        <taxon>Candidatus Methanofastidiosia</taxon>
        <taxon>Candidatus Methanofastidiosales</taxon>
        <taxon>Candidatus Methanofastidiosaceae</taxon>
        <taxon>Candidatus Methanofastidiosum</taxon>
    </lineage>
</organism>
<dbReference type="InterPro" id="IPR002760">
    <property type="entry name" value="O_anti_polymase"/>
</dbReference>
<feature type="transmembrane region" description="Helical" evidence="1">
    <location>
        <begin position="155"/>
        <end position="172"/>
    </location>
</feature>
<feature type="transmembrane region" description="Helical" evidence="1">
    <location>
        <begin position="423"/>
        <end position="443"/>
    </location>
</feature>
<evidence type="ECO:0000313" key="3">
    <source>
        <dbReference type="EMBL" id="KYC58434.1"/>
    </source>
</evidence>
<accession>A0A150JE75</accession>
<keyword evidence="1" id="KW-0472">Membrane</keyword>
<feature type="transmembrane region" description="Helical" evidence="1">
    <location>
        <begin position="52"/>
        <end position="71"/>
    </location>
</feature>
<dbReference type="EMBL" id="LNJE01000002">
    <property type="protein sequence ID" value="KYC58434.1"/>
    <property type="molecule type" value="Genomic_DNA"/>
</dbReference>
<feature type="transmembrane region" description="Helical" evidence="1">
    <location>
        <begin position="479"/>
        <end position="496"/>
    </location>
</feature>
<name>A0A150JNN8_9EURY</name>
<proteinExistence type="predicted"/>
<feature type="transmembrane region" description="Helical" evidence="1">
    <location>
        <begin position="77"/>
        <end position="97"/>
    </location>
</feature>
<feature type="transmembrane region" description="Helical" evidence="1">
    <location>
        <begin position="178"/>
        <end position="195"/>
    </location>
</feature>
<accession>A0A150JNN8</accession>
<feature type="transmembrane region" description="Helical" evidence="1">
    <location>
        <begin position="241"/>
        <end position="261"/>
    </location>
</feature>
<feature type="transmembrane region" description="Helical" evidence="1">
    <location>
        <begin position="109"/>
        <end position="125"/>
    </location>
</feature>
<evidence type="ECO:0000313" key="2">
    <source>
        <dbReference type="EMBL" id="KYC55530.1"/>
    </source>
</evidence>
<gene>
    <name evidence="2" type="ORF">AN188_00185</name>
    <name evidence="3" type="ORF">APG09_00178</name>
</gene>
<dbReference type="Pfam" id="PF01901">
    <property type="entry name" value="O_anti_polymase"/>
    <property type="match status" value="1"/>
</dbReference>
<dbReference type="NCBIfam" id="TIGR04370">
    <property type="entry name" value="glyco_rpt_poly"/>
    <property type="match status" value="1"/>
</dbReference>
<keyword evidence="1" id="KW-1133">Transmembrane helix</keyword>
<evidence type="ECO:0000256" key="1">
    <source>
        <dbReference type="SAM" id="Phobius"/>
    </source>
</evidence>
<feature type="transmembrane region" description="Helical" evidence="1">
    <location>
        <begin position="317"/>
        <end position="334"/>
    </location>
</feature>